<feature type="compositionally biased region" description="Low complexity" evidence="1">
    <location>
        <begin position="132"/>
        <end position="153"/>
    </location>
</feature>
<gene>
    <name evidence="3" type="ORF">LSINAPIS_LOCUS8307</name>
</gene>
<dbReference type="AlphaFoldDB" id="A0A5E4QF43"/>
<keyword evidence="4" id="KW-1185">Reference proteome</keyword>
<keyword evidence="2" id="KW-0812">Transmembrane</keyword>
<keyword evidence="2" id="KW-0472">Membrane</keyword>
<protein>
    <submittedName>
        <fullName evidence="3">Uncharacterized protein</fullName>
    </submittedName>
</protein>
<feature type="region of interest" description="Disordered" evidence="1">
    <location>
        <begin position="117"/>
        <end position="171"/>
    </location>
</feature>
<proteinExistence type="predicted"/>
<organism evidence="3 4">
    <name type="scientific">Leptidea sinapis</name>
    <dbReference type="NCBI Taxonomy" id="189913"/>
    <lineage>
        <taxon>Eukaryota</taxon>
        <taxon>Metazoa</taxon>
        <taxon>Ecdysozoa</taxon>
        <taxon>Arthropoda</taxon>
        <taxon>Hexapoda</taxon>
        <taxon>Insecta</taxon>
        <taxon>Pterygota</taxon>
        <taxon>Neoptera</taxon>
        <taxon>Endopterygota</taxon>
        <taxon>Lepidoptera</taxon>
        <taxon>Glossata</taxon>
        <taxon>Ditrysia</taxon>
        <taxon>Papilionoidea</taxon>
        <taxon>Pieridae</taxon>
        <taxon>Dismorphiinae</taxon>
        <taxon>Leptidea</taxon>
    </lineage>
</organism>
<dbReference type="Proteomes" id="UP000324832">
    <property type="component" value="Unassembled WGS sequence"/>
</dbReference>
<feature type="transmembrane region" description="Helical" evidence="2">
    <location>
        <begin position="12"/>
        <end position="35"/>
    </location>
</feature>
<keyword evidence="2" id="KW-1133">Transmembrane helix</keyword>
<evidence type="ECO:0000313" key="4">
    <source>
        <dbReference type="Proteomes" id="UP000324832"/>
    </source>
</evidence>
<feature type="compositionally biased region" description="Polar residues" evidence="1">
    <location>
        <begin position="159"/>
        <end position="170"/>
    </location>
</feature>
<accession>A0A5E4QF43</accession>
<evidence type="ECO:0000256" key="2">
    <source>
        <dbReference type="SAM" id="Phobius"/>
    </source>
</evidence>
<sequence>MFVGQESETIIIVSVFGGAWVVLMLICIILCMQIASLRRKVQDLMNSGRLRVQKLQMSTEAHHAFNNPGLTPDEELARRGFSMYQGSEEDIESGRGTERQKGGQFVEELCRKIDDRQQRQNQLHGQDPGKHQNQTQNQNNSQAQTQQQIQTQNELPRQAETQKNQPNGTAPSFLLQRIEDNKKKTRALANPVANQGRQSDTNPNFIY</sequence>
<reference evidence="3 4" key="1">
    <citation type="submission" date="2017-07" db="EMBL/GenBank/DDBJ databases">
        <authorList>
            <person name="Talla V."/>
            <person name="Backstrom N."/>
        </authorList>
    </citation>
    <scope>NUCLEOTIDE SEQUENCE [LARGE SCALE GENOMIC DNA]</scope>
</reference>
<evidence type="ECO:0000256" key="1">
    <source>
        <dbReference type="SAM" id="MobiDB-lite"/>
    </source>
</evidence>
<dbReference type="EMBL" id="FZQP02002935">
    <property type="protein sequence ID" value="VVC96909.1"/>
    <property type="molecule type" value="Genomic_DNA"/>
</dbReference>
<name>A0A5E4QF43_9NEOP</name>
<evidence type="ECO:0000313" key="3">
    <source>
        <dbReference type="EMBL" id="VVC96909.1"/>
    </source>
</evidence>